<evidence type="ECO:0000313" key="11">
    <source>
        <dbReference type="Proteomes" id="UP000199077"/>
    </source>
</evidence>
<dbReference type="InterPro" id="IPR001789">
    <property type="entry name" value="Sig_transdc_resp-reg_receiver"/>
</dbReference>
<dbReference type="OrthoDB" id="9812490at2"/>
<dbReference type="InterPro" id="IPR011006">
    <property type="entry name" value="CheY-like_superfamily"/>
</dbReference>
<name>A0A1H0RY59_9MICO</name>
<dbReference type="InterPro" id="IPR036388">
    <property type="entry name" value="WH-like_DNA-bd_sf"/>
</dbReference>
<dbReference type="InterPro" id="IPR016032">
    <property type="entry name" value="Sig_transdc_resp-reg_C-effctor"/>
</dbReference>
<feature type="DNA-binding region" description="OmpR/PhoB-type" evidence="7">
    <location>
        <begin position="139"/>
        <end position="234"/>
    </location>
</feature>
<evidence type="ECO:0000259" key="9">
    <source>
        <dbReference type="PROSITE" id="PS51755"/>
    </source>
</evidence>
<dbReference type="GO" id="GO:0005829">
    <property type="term" value="C:cytosol"/>
    <property type="evidence" value="ECO:0007669"/>
    <property type="project" value="TreeGrafter"/>
</dbReference>
<dbReference type="GO" id="GO:0006355">
    <property type="term" value="P:regulation of DNA-templated transcription"/>
    <property type="evidence" value="ECO:0007669"/>
    <property type="project" value="InterPro"/>
</dbReference>
<dbReference type="Gene3D" id="6.10.250.690">
    <property type="match status" value="1"/>
</dbReference>
<dbReference type="PANTHER" id="PTHR48111:SF1">
    <property type="entry name" value="TWO-COMPONENT RESPONSE REGULATOR ORR33"/>
    <property type="match status" value="1"/>
</dbReference>
<dbReference type="SUPFAM" id="SSF52172">
    <property type="entry name" value="CheY-like"/>
    <property type="match status" value="1"/>
</dbReference>
<dbReference type="GO" id="GO:0000156">
    <property type="term" value="F:phosphorelay response regulator activity"/>
    <property type="evidence" value="ECO:0007669"/>
    <property type="project" value="TreeGrafter"/>
</dbReference>
<reference evidence="11" key="1">
    <citation type="submission" date="2016-10" db="EMBL/GenBank/DDBJ databases">
        <authorList>
            <person name="Varghese N."/>
            <person name="Submissions S."/>
        </authorList>
    </citation>
    <scope>NUCLEOTIDE SEQUENCE [LARGE SCALE GENOMIC DNA]</scope>
    <source>
        <strain evidence="11">DSM 22329</strain>
    </source>
</reference>
<keyword evidence="1 6" id="KW-0597">Phosphoprotein</keyword>
<dbReference type="SMART" id="SM00448">
    <property type="entry name" value="REC"/>
    <property type="match status" value="1"/>
</dbReference>
<sequence length="235" mass="26073">MTTTPGVTSRVLLVEDEPALAELARLYLERDGHRVDVVTDSDAALSAVARRDHDLVLLDIGLPGSVDGIEVCRRMRSGDDWTPVIFVTARDDEVDRIIGLELGADDYVTKPYSPRELASRVRALLRRQHRAAQSAGQEPRTLTVGPLVLETDTRRGRLHDRPIPLTTTEFDLLAHLMARPGRVYTRGELLTAVWDYPADDPTRTVDVHIAQLRAKLGGDSPIRTVRGVGYSVERP</sequence>
<evidence type="ECO:0000256" key="2">
    <source>
        <dbReference type="ARBA" id="ARBA00023012"/>
    </source>
</evidence>
<dbReference type="Gene3D" id="1.10.10.10">
    <property type="entry name" value="Winged helix-like DNA-binding domain superfamily/Winged helix DNA-binding domain"/>
    <property type="match status" value="1"/>
</dbReference>
<keyword evidence="3" id="KW-0805">Transcription regulation</keyword>
<dbReference type="InterPro" id="IPR001867">
    <property type="entry name" value="OmpR/PhoB-type_DNA-bd"/>
</dbReference>
<dbReference type="RefSeq" id="WP_091785009.1">
    <property type="nucleotide sequence ID" value="NZ_LT629711.1"/>
</dbReference>
<evidence type="ECO:0000256" key="6">
    <source>
        <dbReference type="PROSITE-ProRule" id="PRU00169"/>
    </source>
</evidence>
<evidence type="ECO:0000256" key="5">
    <source>
        <dbReference type="ARBA" id="ARBA00023163"/>
    </source>
</evidence>
<keyword evidence="2" id="KW-0902">Two-component regulatory system</keyword>
<dbReference type="Proteomes" id="UP000199077">
    <property type="component" value="Chromosome I"/>
</dbReference>
<dbReference type="SUPFAM" id="SSF46894">
    <property type="entry name" value="C-terminal effector domain of the bipartite response regulators"/>
    <property type="match status" value="1"/>
</dbReference>
<dbReference type="GO" id="GO:0032993">
    <property type="term" value="C:protein-DNA complex"/>
    <property type="evidence" value="ECO:0007669"/>
    <property type="project" value="TreeGrafter"/>
</dbReference>
<dbReference type="AlphaFoldDB" id="A0A1H0RY59"/>
<evidence type="ECO:0000256" key="1">
    <source>
        <dbReference type="ARBA" id="ARBA00022553"/>
    </source>
</evidence>
<gene>
    <name evidence="10" type="ORF">SAMN04489867_2116</name>
</gene>
<accession>A0A1H0RY59</accession>
<dbReference type="Gene3D" id="3.40.50.2300">
    <property type="match status" value="1"/>
</dbReference>
<organism evidence="10 11">
    <name type="scientific">Pedococcus dokdonensis</name>
    <dbReference type="NCBI Taxonomy" id="443156"/>
    <lineage>
        <taxon>Bacteria</taxon>
        <taxon>Bacillati</taxon>
        <taxon>Actinomycetota</taxon>
        <taxon>Actinomycetes</taxon>
        <taxon>Micrococcales</taxon>
        <taxon>Intrasporangiaceae</taxon>
        <taxon>Pedococcus</taxon>
    </lineage>
</organism>
<dbReference type="PROSITE" id="PS51755">
    <property type="entry name" value="OMPR_PHOB"/>
    <property type="match status" value="1"/>
</dbReference>
<dbReference type="PANTHER" id="PTHR48111">
    <property type="entry name" value="REGULATOR OF RPOS"/>
    <property type="match status" value="1"/>
</dbReference>
<evidence type="ECO:0000259" key="8">
    <source>
        <dbReference type="PROSITE" id="PS50110"/>
    </source>
</evidence>
<evidence type="ECO:0000256" key="3">
    <source>
        <dbReference type="ARBA" id="ARBA00023015"/>
    </source>
</evidence>
<proteinExistence type="predicted"/>
<evidence type="ECO:0000313" key="10">
    <source>
        <dbReference type="EMBL" id="SDP33868.1"/>
    </source>
</evidence>
<dbReference type="GO" id="GO:0000976">
    <property type="term" value="F:transcription cis-regulatory region binding"/>
    <property type="evidence" value="ECO:0007669"/>
    <property type="project" value="TreeGrafter"/>
</dbReference>
<keyword evidence="11" id="KW-1185">Reference proteome</keyword>
<dbReference type="CDD" id="cd00383">
    <property type="entry name" value="trans_reg_C"/>
    <property type="match status" value="1"/>
</dbReference>
<dbReference type="PROSITE" id="PS50110">
    <property type="entry name" value="RESPONSE_REGULATORY"/>
    <property type="match status" value="1"/>
</dbReference>
<dbReference type="Pfam" id="PF00072">
    <property type="entry name" value="Response_reg"/>
    <property type="match status" value="1"/>
</dbReference>
<keyword evidence="5" id="KW-0804">Transcription</keyword>
<dbReference type="EMBL" id="LT629711">
    <property type="protein sequence ID" value="SDP33868.1"/>
    <property type="molecule type" value="Genomic_DNA"/>
</dbReference>
<keyword evidence="4 7" id="KW-0238">DNA-binding</keyword>
<dbReference type="InterPro" id="IPR039420">
    <property type="entry name" value="WalR-like"/>
</dbReference>
<feature type="modified residue" description="4-aspartylphosphate" evidence="6">
    <location>
        <position position="59"/>
    </location>
</feature>
<protein>
    <submittedName>
        <fullName evidence="10">DNA-binding response regulator, OmpR family, contains REC and winged-helix (WHTH) domain</fullName>
    </submittedName>
</protein>
<evidence type="ECO:0000256" key="4">
    <source>
        <dbReference type="ARBA" id="ARBA00023125"/>
    </source>
</evidence>
<feature type="domain" description="Response regulatory" evidence="8">
    <location>
        <begin position="10"/>
        <end position="125"/>
    </location>
</feature>
<dbReference type="Pfam" id="PF00486">
    <property type="entry name" value="Trans_reg_C"/>
    <property type="match status" value="1"/>
</dbReference>
<dbReference type="SMART" id="SM00862">
    <property type="entry name" value="Trans_reg_C"/>
    <property type="match status" value="1"/>
</dbReference>
<feature type="domain" description="OmpR/PhoB-type" evidence="9">
    <location>
        <begin position="139"/>
        <end position="234"/>
    </location>
</feature>
<dbReference type="STRING" id="443156.SAMN04489867_2116"/>
<evidence type="ECO:0000256" key="7">
    <source>
        <dbReference type="PROSITE-ProRule" id="PRU01091"/>
    </source>
</evidence>